<dbReference type="Pfam" id="PF03009">
    <property type="entry name" value="GDPD"/>
    <property type="match status" value="1"/>
</dbReference>
<dbReference type="PANTHER" id="PTHR46211">
    <property type="entry name" value="GLYCEROPHOSPHORYL DIESTER PHOSPHODIESTERASE"/>
    <property type="match status" value="1"/>
</dbReference>
<dbReference type="SUPFAM" id="SSF51695">
    <property type="entry name" value="PLC-like phosphodiesterases"/>
    <property type="match status" value="1"/>
</dbReference>
<dbReference type="Proteomes" id="UP001165685">
    <property type="component" value="Unassembled WGS sequence"/>
</dbReference>
<feature type="signal peptide" evidence="1">
    <location>
        <begin position="1"/>
        <end position="24"/>
    </location>
</feature>
<name>A0ABT4TRD6_9ACTN</name>
<dbReference type="PANTHER" id="PTHR46211:SF1">
    <property type="entry name" value="GLYCEROPHOSPHODIESTER PHOSPHODIESTERASE, CYTOPLASMIC"/>
    <property type="match status" value="1"/>
</dbReference>
<proteinExistence type="predicted"/>
<dbReference type="InterPro" id="IPR017946">
    <property type="entry name" value="PLC-like_Pdiesterase_TIM-brl"/>
</dbReference>
<evidence type="ECO:0000259" key="2">
    <source>
        <dbReference type="PROSITE" id="PS51704"/>
    </source>
</evidence>
<dbReference type="RefSeq" id="WP_270679867.1">
    <property type="nucleotide sequence ID" value="NZ_JAQFWP010000050.1"/>
</dbReference>
<evidence type="ECO:0000313" key="4">
    <source>
        <dbReference type="Proteomes" id="UP001165685"/>
    </source>
</evidence>
<keyword evidence="4" id="KW-1185">Reference proteome</keyword>
<dbReference type="PROSITE" id="PS51704">
    <property type="entry name" value="GP_PDE"/>
    <property type="match status" value="1"/>
</dbReference>
<sequence>MIRRLGFTAATLALALVGGGSAVAADDTGLRYSPLGPASGSAALSVLDVAHRGASGYAPENTLAAIDAAKVRGATTVEIDVQRTKDGELVVFHDTTLERTTDAEDVFPGRGSYDVADFTLQEIRSLDAGSWFDPAFEGEKVPTFQEALDRLRKHGLNLLLEVKAPVLYPGIEADISETLARNPAWLVPVGKRGKHRLVIQSFDWASVERSHDLLPTVPHGLLGQVPEGEIDDYARWADQINPSHKTLTADYVDAVHDEGMAVVTYTVNDADDMRTALDKGVDGLITDYPDIARQVIREHERSEAAEEAEAAA</sequence>
<feature type="domain" description="GP-PDE" evidence="2">
    <location>
        <begin position="46"/>
        <end position="296"/>
    </location>
</feature>
<protein>
    <submittedName>
        <fullName evidence="3">Glycerophosphodiester phosphodiesterase family protein</fullName>
    </submittedName>
</protein>
<dbReference type="Gene3D" id="3.20.20.190">
    <property type="entry name" value="Phosphatidylinositol (PI) phosphodiesterase"/>
    <property type="match status" value="1"/>
</dbReference>
<keyword evidence="1" id="KW-0732">Signal</keyword>
<evidence type="ECO:0000256" key="1">
    <source>
        <dbReference type="SAM" id="SignalP"/>
    </source>
</evidence>
<dbReference type="InterPro" id="IPR030395">
    <property type="entry name" value="GP_PDE_dom"/>
</dbReference>
<reference evidence="3" key="1">
    <citation type="submission" date="2023-01" db="EMBL/GenBank/DDBJ databases">
        <title>Draft genome sequence of Nocardiopsis sp. LSu2-4 isolated from halophytes.</title>
        <authorList>
            <person name="Duangmal K."/>
            <person name="Chantavorakit T."/>
        </authorList>
    </citation>
    <scope>NUCLEOTIDE SEQUENCE</scope>
    <source>
        <strain evidence="3">LSu2-4</strain>
    </source>
</reference>
<accession>A0ABT4TRD6</accession>
<feature type="chain" id="PRO_5045249863" evidence="1">
    <location>
        <begin position="25"/>
        <end position="312"/>
    </location>
</feature>
<dbReference type="EMBL" id="JAQFWP010000050">
    <property type="protein sequence ID" value="MDA2807238.1"/>
    <property type="molecule type" value="Genomic_DNA"/>
</dbReference>
<organism evidence="3 4">
    <name type="scientific">Nocardiopsis suaedae</name>
    <dbReference type="NCBI Taxonomy" id="3018444"/>
    <lineage>
        <taxon>Bacteria</taxon>
        <taxon>Bacillati</taxon>
        <taxon>Actinomycetota</taxon>
        <taxon>Actinomycetes</taxon>
        <taxon>Streptosporangiales</taxon>
        <taxon>Nocardiopsidaceae</taxon>
        <taxon>Nocardiopsis</taxon>
    </lineage>
</organism>
<gene>
    <name evidence="3" type="ORF">O4U47_22215</name>
</gene>
<comment type="caution">
    <text evidence="3">The sequence shown here is derived from an EMBL/GenBank/DDBJ whole genome shotgun (WGS) entry which is preliminary data.</text>
</comment>
<evidence type="ECO:0000313" key="3">
    <source>
        <dbReference type="EMBL" id="MDA2807238.1"/>
    </source>
</evidence>